<keyword evidence="1" id="KW-1133">Transmembrane helix</keyword>
<evidence type="ECO:0000256" key="1">
    <source>
        <dbReference type="SAM" id="Phobius"/>
    </source>
</evidence>
<proteinExistence type="predicted"/>
<dbReference type="EMBL" id="CM010634">
    <property type="protein sequence ID" value="RID52733.1"/>
    <property type="molecule type" value="Genomic_DNA"/>
</dbReference>
<feature type="transmembrane region" description="Helical" evidence="1">
    <location>
        <begin position="163"/>
        <end position="180"/>
    </location>
</feature>
<feature type="transmembrane region" description="Helical" evidence="1">
    <location>
        <begin position="94"/>
        <end position="114"/>
    </location>
</feature>
<accession>A0A397YRY9</accession>
<evidence type="ECO:0000313" key="2">
    <source>
        <dbReference type="EMBL" id="RID52733.1"/>
    </source>
</evidence>
<dbReference type="SUPFAM" id="SSF53098">
    <property type="entry name" value="Ribonuclease H-like"/>
    <property type="match status" value="1"/>
</dbReference>
<feature type="non-terminal residue" evidence="2">
    <location>
        <position position="1"/>
    </location>
</feature>
<gene>
    <name evidence="2" type="ORF">BRARA_G00176</name>
</gene>
<keyword evidence="1" id="KW-0812">Transmembrane</keyword>
<dbReference type="InterPro" id="IPR012337">
    <property type="entry name" value="RNaseH-like_sf"/>
</dbReference>
<organism evidence="2 3">
    <name type="scientific">Brassica campestris</name>
    <name type="common">Field mustard</name>
    <dbReference type="NCBI Taxonomy" id="3711"/>
    <lineage>
        <taxon>Eukaryota</taxon>
        <taxon>Viridiplantae</taxon>
        <taxon>Streptophyta</taxon>
        <taxon>Embryophyta</taxon>
        <taxon>Tracheophyta</taxon>
        <taxon>Spermatophyta</taxon>
        <taxon>Magnoliopsida</taxon>
        <taxon>eudicotyledons</taxon>
        <taxon>Gunneridae</taxon>
        <taxon>Pentapetalae</taxon>
        <taxon>rosids</taxon>
        <taxon>malvids</taxon>
        <taxon>Brassicales</taxon>
        <taxon>Brassicaceae</taxon>
        <taxon>Brassiceae</taxon>
        <taxon>Brassica</taxon>
    </lineage>
</organism>
<evidence type="ECO:0000313" key="3">
    <source>
        <dbReference type="Proteomes" id="UP000264353"/>
    </source>
</evidence>
<dbReference type="AlphaFoldDB" id="A0A397YRY9"/>
<keyword evidence="1" id="KW-0472">Membrane</keyword>
<dbReference type="Proteomes" id="UP000264353">
    <property type="component" value="Chromosome A7"/>
</dbReference>
<sequence length="181" mass="21320">ALYSRPSYARPVRILTLCRRRIGKTRLSMMRTYTKKKDIVRPGATRFATYFLTLQSIYEKKGQLKNIFNSDEWHDFKHFKFVKGKTASDTVMSYIFWNSVMVILKVFSLMVKVLRLADGEKIPSLGFVYGEFWEAKKFIKEATDHLEKKYQRVFKIIDEKMKGVLIILCIWLLTSSTLIII</sequence>
<protein>
    <submittedName>
        <fullName evidence="2">Uncharacterized protein</fullName>
    </submittedName>
</protein>
<name>A0A397YRY9_BRACM</name>
<reference evidence="2 3" key="1">
    <citation type="submission" date="2018-06" db="EMBL/GenBank/DDBJ databases">
        <title>WGS assembly of Brassica rapa FPsc.</title>
        <authorList>
            <person name="Bowman J."/>
            <person name="Kohchi T."/>
            <person name="Yamato K."/>
            <person name="Jenkins J."/>
            <person name="Shu S."/>
            <person name="Ishizaki K."/>
            <person name="Yamaoka S."/>
            <person name="Nishihama R."/>
            <person name="Nakamura Y."/>
            <person name="Berger F."/>
            <person name="Adam C."/>
            <person name="Aki S."/>
            <person name="Althoff F."/>
            <person name="Araki T."/>
            <person name="Arteaga-Vazquez M."/>
            <person name="Balasubrmanian S."/>
            <person name="Bauer D."/>
            <person name="Boehm C."/>
            <person name="Briginshaw L."/>
            <person name="Caballero-Perez J."/>
            <person name="Catarino B."/>
            <person name="Chen F."/>
            <person name="Chiyoda S."/>
            <person name="Chovatia M."/>
            <person name="Davies K."/>
            <person name="Delmans M."/>
            <person name="Demura T."/>
            <person name="Dierschke T."/>
            <person name="Dolan L."/>
            <person name="Dorantes-Acosta A."/>
            <person name="Eklund D."/>
            <person name="Florent S."/>
            <person name="Flores-Sandoval E."/>
            <person name="Fujiyama A."/>
            <person name="Fukuzawa H."/>
            <person name="Galik B."/>
            <person name="Grimanelli D."/>
            <person name="Grimwood J."/>
            <person name="Grossniklaus U."/>
            <person name="Hamada T."/>
            <person name="Haseloff J."/>
            <person name="Hetherington A."/>
            <person name="Higo A."/>
            <person name="Hirakawa Y."/>
            <person name="Hundley H."/>
            <person name="Ikeda Y."/>
            <person name="Inoue K."/>
            <person name="Inoue S."/>
            <person name="Ishida S."/>
            <person name="Jia Q."/>
            <person name="Kakita M."/>
            <person name="Kanazawa T."/>
            <person name="Kawai Y."/>
            <person name="Kawashima T."/>
            <person name="Kennedy M."/>
            <person name="Kinose K."/>
            <person name="Kinoshita T."/>
            <person name="Kohara Y."/>
            <person name="Koide E."/>
            <person name="Komatsu K."/>
            <person name="Kopischke S."/>
            <person name="Kubo M."/>
            <person name="Kyozuka J."/>
            <person name="Lagercrantz U."/>
            <person name="Lin S."/>
            <person name="Lindquist E."/>
            <person name="Lipzen A."/>
            <person name="Lu C."/>
            <person name="Luna E."/>
            <person name="Martienssen R."/>
            <person name="Minamino N."/>
            <person name="Mizutani M."/>
            <person name="Mizutani M."/>
            <person name="Mochizuki N."/>
            <person name="Monte I."/>
            <person name="Mosher R."/>
            <person name="Nagasaki H."/>
            <person name="Nakagami H."/>
            <person name="Naramoto S."/>
            <person name="Nishitani K."/>
            <person name="Ohtani M."/>
            <person name="Okamoto T."/>
            <person name="Okumura M."/>
            <person name="Phillips J."/>
            <person name="Pollak B."/>
            <person name="Reinders A."/>
            <person name="Roevekamp M."/>
            <person name="Sano R."/>
            <person name="Sawa S."/>
            <person name="Schmid M."/>
            <person name="Shirakawa M."/>
            <person name="Solano R."/>
            <person name="Spunde A."/>
            <person name="Suetsugu N."/>
            <person name="Sugano S."/>
            <person name="Sugiyama A."/>
            <person name="Sun R."/>
            <person name="Suzuki Y."/>
            <person name="Takenaka M."/>
            <person name="Takezawa D."/>
            <person name="Tomogane H."/>
            <person name="Tsuzuki M."/>
            <person name="Ueda T."/>
            <person name="Umeda M."/>
            <person name="Ward J."/>
            <person name="Watanabe Y."/>
            <person name="Yazaki K."/>
            <person name="Yokoyama R."/>
            <person name="Yoshitake Y."/>
            <person name="Yotsui I."/>
            <person name="Zachgo S."/>
            <person name="Schmutz J."/>
        </authorList>
    </citation>
    <scope>NUCLEOTIDE SEQUENCE [LARGE SCALE GENOMIC DNA]</scope>
    <source>
        <strain evidence="3">cv. B-3</strain>
    </source>
</reference>